<evidence type="ECO:0000256" key="15">
    <source>
        <dbReference type="SAM" id="Coils"/>
    </source>
</evidence>
<evidence type="ECO:0000256" key="9">
    <source>
        <dbReference type="ARBA" id="ARBA00022842"/>
    </source>
</evidence>
<feature type="binding site" evidence="14">
    <location>
        <position position="440"/>
    </location>
    <ligand>
        <name>Zn(2+)</name>
        <dbReference type="ChEBI" id="CHEBI:29105"/>
    </ligand>
</feature>
<evidence type="ECO:0000256" key="14">
    <source>
        <dbReference type="HAMAP-Rule" id="MF_01588"/>
    </source>
</evidence>
<keyword evidence="6 14" id="KW-0479">Metal-binding</keyword>
<keyword evidence="5 14" id="KW-0235">DNA replication</keyword>
<comment type="caution">
    <text evidence="14">Lacks conserved residue(s) required for the propagation of feature annotation.</text>
</comment>
<dbReference type="GO" id="GO:0006281">
    <property type="term" value="P:DNA repair"/>
    <property type="evidence" value="ECO:0007669"/>
    <property type="project" value="UniProtKB-KW"/>
</dbReference>
<dbReference type="Proteomes" id="UP000176512">
    <property type="component" value="Unassembled WGS sequence"/>
</dbReference>
<dbReference type="Gene3D" id="3.30.470.30">
    <property type="entry name" value="DNA ligase/mRNA capping enzyme"/>
    <property type="match status" value="1"/>
</dbReference>
<keyword evidence="7 14" id="KW-0227">DNA damage</keyword>
<evidence type="ECO:0000256" key="2">
    <source>
        <dbReference type="ARBA" id="ARBA00012722"/>
    </source>
</evidence>
<evidence type="ECO:0000259" key="16">
    <source>
        <dbReference type="PROSITE" id="PS50172"/>
    </source>
</evidence>
<keyword evidence="4 14" id="KW-0436">Ligase</keyword>
<dbReference type="EC" id="6.5.1.2" evidence="2 14"/>
<dbReference type="EMBL" id="MHIP01000047">
    <property type="protein sequence ID" value="OGY53766.1"/>
    <property type="molecule type" value="Genomic_DNA"/>
</dbReference>
<dbReference type="FunFam" id="2.40.50.140:FF:000012">
    <property type="entry name" value="DNA ligase"/>
    <property type="match status" value="1"/>
</dbReference>
<dbReference type="GO" id="GO:0003911">
    <property type="term" value="F:DNA ligase (NAD+) activity"/>
    <property type="evidence" value="ECO:0007669"/>
    <property type="project" value="UniProtKB-UniRule"/>
</dbReference>
<feature type="binding site" evidence="14">
    <location>
        <position position="292"/>
    </location>
    <ligand>
        <name>NAD(+)</name>
        <dbReference type="ChEBI" id="CHEBI:57540"/>
    </ligand>
</feature>
<gene>
    <name evidence="14" type="primary">ligA</name>
    <name evidence="17" type="ORF">A3A24_02540</name>
</gene>
<dbReference type="PROSITE" id="PS50172">
    <property type="entry name" value="BRCT"/>
    <property type="match status" value="1"/>
</dbReference>
<dbReference type="NCBIfam" id="TIGR00575">
    <property type="entry name" value="dnlj"/>
    <property type="match status" value="1"/>
</dbReference>
<evidence type="ECO:0000256" key="13">
    <source>
        <dbReference type="ARBA" id="ARBA00060881"/>
    </source>
</evidence>
<dbReference type="Pfam" id="PF00533">
    <property type="entry name" value="BRCT"/>
    <property type="match status" value="1"/>
</dbReference>
<dbReference type="InterPro" id="IPR012340">
    <property type="entry name" value="NA-bd_OB-fold"/>
</dbReference>
<reference evidence="17 18" key="1">
    <citation type="journal article" date="2016" name="Nat. Commun.">
        <title>Thousands of microbial genomes shed light on interconnected biogeochemical processes in an aquifer system.</title>
        <authorList>
            <person name="Anantharaman K."/>
            <person name="Brown C.T."/>
            <person name="Hug L.A."/>
            <person name="Sharon I."/>
            <person name="Castelle C.J."/>
            <person name="Probst A.J."/>
            <person name="Thomas B.C."/>
            <person name="Singh A."/>
            <person name="Wilkins M.J."/>
            <person name="Karaoz U."/>
            <person name="Brodie E.L."/>
            <person name="Williams K.H."/>
            <person name="Hubbard S.S."/>
            <person name="Banfield J.F."/>
        </authorList>
    </citation>
    <scope>NUCLEOTIDE SEQUENCE [LARGE SCALE GENOMIC DNA]</scope>
</reference>
<feature type="binding site" evidence="14">
    <location>
        <position position="413"/>
    </location>
    <ligand>
        <name>Zn(2+)</name>
        <dbReference type="ChEBI" id="CHEBI:29105"/>
    </ligand>
</feature>
<evidence type="ECO:0000256" key="10">
    <source>
        <dbReference type="ARBA" id="ARBA00023027"/>
    </source>
</evidence>
<feature type="domain" description="BRCT" evidence="16">
    <location>
        <begin position="598"/>
        <end position="676"/>
    </location>
</feature>
<dbReference type="Pfam" id="PF14520">
    <property type="entry name" value="HHH_5"/>
    <property type="match status" value="1"/>
</dbReference>
<evidence type="ECO:0000256" key="5">
    <source>
        <dbReference type="ARBA" id="ARBA00022705"/>
    </source>
</evidence>
<comment type="function">
    <text evidence="1 14">DNA ligase that catalyzes the formation of phosphodiester linkages between 5'-phosphoryl and 3'-hydroxyl groups in double-stranded DNA using NAD as a coenzyme and as the energy source for the reaction. It is essential for DNA replication and repair of damaged DNA.</text>
</comment>
<comment type="similarity">
    <text evidence="13 14">Belongs to the NAD-dependent DNA ligase family. LigA subfamily.</text>
</comment>
<dbReference type="Pfam" id="PF01653">
    <property type="entry name" value="DNA_ligase_aden"/>
    <property type="match status" value="1"/>
</dbReference>
<dbReference type="InterPro" id="IPR013839">
    <property type="entry name" value="DNAligase_adenylation"/>
</dbReference>
<sequence>MNQAEAKNRIDKLIKQIDDLRYRYHVLNEPGLSDQVSDSLQRELKELEIQFPALKRLDSPLERIGSRPLDKFVKVRHAVRQWSFNDAFTAAEVAEWQERITKLLEKSLGYPPKIEYVCELKIDGLHIVFTYQNGLLKQAATRGDGRVGEDATQNIKTIQSVPLRLKEPLNVIVEGEVWLGEKQLKEINRQRQVLGQPEFSNPRNAAAGTIRQLDSKIVAARKLDCFVYDWSGGEAKFPATQREELERLKALGFKVNPYHRLCRTLDEIVAFWQEWQKKKASQEYWIDGVVIKVNQRQFQNLLGYVGKAPRWAMAFKFPAQEVTTVIENISVQVGRLGTLTPVAHLKPVRLAGTVVKRATLHNQDQIRRLGVKIGDTVVIRKAGEIIPEVLSVLLKLRTGKEKEFKMPDRCPICRSSVEKRVITQKGKEKSVAWFCTNSACYAQQLRRIIHFVSKKSFDIDGLGEKIVEQLMAEDLVKDPADLFTLDKEDLLPLERFADKSADNLIASIRQAKNIGLDRFLYSLGIIHIGEQTAVTLAEKFHSLANLKKATLTDLETISDVGPVVAKSIYQYFNDKINLRLLDKLEKVGINIQKVEVVKPSGPLLDKKIVVTGTLEKMSREEVKAAIRQAGGGFVSAVSKNTDYVVVGQNPGSKAAKAKNLGLKILNEEDFLSLIKR</sequence>
<dbReference type="InterPro" id="IPR013840">
    <property type="entry name" value="DNAligase_N"/>
</dbReference>
<feature type="binding site" evidence="14">
    <location>
        <position position="176"/>
    </location>
    <ligand>
        <name>NAD(+)</name>
        <dbReference type="ChEBI" id="CHEBI:57540"/>
    </ligand>
</feature>
<dbReference type="FunFam" id="1.10.150.20:FF:000006">
    <property type="entry name" value="DNA ligase"/>
    <property type="match status" value="1"/>
</dbReference>
<dbReference type="InterPro" id="IPR041663">
    <property type="entry name" value="DisA/LigA_HHH"/>
</dbReference>
<keyword evidence="14" id="KW-0464">Manganese</keyword>
<feature type="binding site" evidence="14">
    <location>
        <position position="435"/>
    </location>
    <ligand>
        <name>Zn(2+)</name>
        <dbReference type="ChEBI" id="CHEBI:29105"/>
    </ligand>
</feature>
<proteinExistence type="inferred from homology"/>
<dbReference type="InterPro" id="IPR004150">
    <property type="entry name" value="NAD_DNA_ligase_OB"/>
</dbReference>
<dbReference type="GO" id="GO:0046872">
    <property type="term" value="F:metal ion binding"/>
    <property type="evidence" value="ECO:0007669"/>
    <property type="project" value="UniProtKB-KW"/>
</dbReference>
<dbReference type="PANTHER" id="PTHR23389">
    <property type="entry name" value="CHROMOSOME TRANSMISSION FIDELITY FACTOR 18"/>
    <property type="match status" value="1"/>
</dbReference>
<feature type="binding site" evidence="14">
    <location>
        <begin position="83"/>
        <end position="84"/>
    </location>
    <ligand>
        <name>NAD(+)</name>
        <dbReference type="ChEBI" id="CHEBI:57540"/>
    </ligand>
</feature>
<dbReference type="SUPFAM" id="SSF47781">
    <property type="entry name" value="RuvA domain 2-like"/>
    <property type="match status" value="1"/>
</dbReference>
<keyword evidence="15" id="KW-0175">Coiled coil</keyword>
<dbReference type="PIRSF" id="PIRSF001604">
    <property type="entry name" value="LigA"/>
    <property type="match status" value="1"/>
</dbReference>
<dbReference type="HAMAP" id="MF_01588">
    <property type="entry name" value="DNA_ligase_A"/>
    <property type="match status" value="1"/>
</dbReference>
<dbReference type="InterPro" id="IPR001679">
    <property type="entry name" value="DNA_ligase"/>
</dbReference>
<dbReference type="GO" id="GO:0006260">
    <property type="term" value="P:DNA replication"/>
    <property type="evidence" value="ECO:0007669"/>
    <property type="project" value="UniProtKB-KW"/>
</dbReference>
<dbReference type="PANTHER" id="PTHR23389:SF9">
    <property type="entry name" value="DNA LIGASE"/>
    <property type="match status" value="1"/>
</dbReference>
<dbReference type="SUPFAM" id="SSF56091">
    <property type="entry name" value="DNA ligase/mRNA capping enzyme, catalytic domain"/>
    <property type="match status" value="1"/>
</dbReference>
<dbReference type="InterPro" id="IPR001357">
    <property type="entry name" value="BRCT_dom"/>
</dbReference>
<feature type="binding site" evidence="14">
    <location>
        <position position="410"/>
    </location>
    <ligand>
        <name>Zn(2+)</name>
        <dbReference type="ChEBI" id="CHEBI:29105"/>
    </ligand>
</feature>
<keyword evidence="8 14" id="KW-0862">Zinc</keyword>
<dbReference type="Gene3D" id="3.40.50.10190">
    <property type="entry name" value="BRCT domain"/>
    <property type="match status" value="1"/>
</dbReference>
<dbReference type="CDD" id="cd00114">
    <property type="entry name" value="LIGANc"/>
    <property type="match status" value="1"/>
</dbReference>
<dbReference type="Gene3D" id="1.10.287.610">
    <property type="entry name" value="Helix hairpin bin"/>
    <property type="match status" value="1"/>
</dbReference>
<keyword evidence="11 14" id="KW-0234">DNA repair</keyword>
<dbReference type="Gene3D" id="6.20.10.30">
    <property type="match status" value="1"/>
</dbReference>
<dbReference type="SUPFAM" id="SSF52113">
    <property type="entry name" value="BRCT domain"/>
    <property type="match status" value="1"/>
</dbReference>
<evidence type="ECO:0000256" key="4">
    <source>
        <dbReference type="ARBA" id="ARBA00022598"/>
    </source>
</evidence>
<name>A0A1G1YPN2_9BACT</name>
<dbReference type="Pfam" id="PF03120">
    <property type="entry name" value="OB_DNA_ligase"/>
    <property type="match status" value="1"/>
</dbReference>
<feature type="binding site" evidence="14">
    <location>
        <position position="119"/>
    </location>
    <ligand>
        <name>NAD(+)</name>
        <dbReference type="ChEBI" id="CHEBI:57540"/>
    </ligand>
</feature>
<feature type="active site" description="N6-AMP-lysine intermediate" evidence="14">
    <location>
        <position position="121"/>
    </location>
</feature>
<dbReference type="AlphaFoldDB" id="A0A1G1YPN2"/>
<accession>A0A1G1YPN2</accession>
<evidence type="ECO:0000256" key="1">
    <source>
        <dbReference type="ARBA" id="ARBA00004067"/>
    </source>
</evidence>
<evidence type="ECO:0000256" key="12">
    <source>
        <dbReference type="ARBA" id="ARBA00034005"/>
    </source>
</evidence>
<evidence type="ECO:0000256" key="7">
    <source>
        <dbReference type="ARBA" id="ARBA00022763"/>
    </source>
</evidence>
<protein>
    <recommendedName>
        <fullName evidence="3 14">DNA ligase</fullName>
        <ecNumber evidence="2 14">6.5.1.2</ecNumber>
    </recommendedName>
    <alternativeName>
        <fullName evidence="14">Polydeoxyribonucleotide synthase [NAD(+)]</fullName>
    </alternativeName>
</protein>
<evidence type="ECO:0000256" key="11">
    <source>
        <dbReference type="ARBA" id="ARBA00023204"/>
    </source>
</evidence>
<evidence type="ECO:0000256" key="3">
    <source>
        <dbReference type="ARBA" id="ARBA00013308"/>
    </source>
</evidence>
<dbReference type="SMART" id="SM00532">
    <property type="entry name" value="LIGANc"/>
    <property type="match status" value="1"/>
</dbReference>
<feature type="binding site" evidence="14">
    <location>
        <position position="142"/>
    </location>
    <ligand>
        <name>NAD(+)</name>
        <dbReference type="ChEBI" id="CHEBI:57540"/>
    </ligand>
</feature>
<evidence type="ECO:0000256" key="8">
    <source>
        <dbReference type="ARBA" id="ARBA00022833"/>
    </source>
</evidence>
<organism evidence="17 18">
    <name type="scientific">Candidatus Buchananbacteria bacterium RIFCSPLOWO2_01_FULL_46_12</name>
    <dbReference type="NCBI Taxonomy" id="1797546"/>
    <lineage>
        <taxon>Bacteria</taxon>
        <taxon>Candidatus Buchananiibacteriota</taxon>
    </lineage>
</organism>
<evidence type="ECO:0000313" key="18">
    <source>
        <dbReference type="Proteomes" id="UP000176512"/>
    </source>
</evidence>
<feature type="binding site" evidence="14">
    <location>
        <position position="316"/>
    </location>
    <ligand>
        <name>NAD(+)</name>
        <dbReference type="ChEBI" id="CHEBI:57540"/>
    </ligand>
</feature>
<dbReference type="CDD" id="cd17748">
    <property type="entry name" value="BRCT_DNA_ligase_like"/>
    <property type="match status" value="1"/>
</dbReference>
<dbReference type="SUPFAM" id="SSF50249">
    <property type="entry name" value="Nucleic acid-binding proteins"/>
    <property type="match status" value="1"/>
</dbReference>
<dbReference type="InterPro" id="IPR010994">
    <property type="entry name" value="RuvA_2-like"/>
</dbReference>
<keyword evidence="10 14" id="KW-0520">NAD</keyword>
<keyword evidence="9 14" id="KW-0460">Magnesium</keyword>
<dbReference type="InterPro" id="IPR036420">
    <property type="entry name" value="BRCT_dom_sf"/>
</dbReference>
<dbReference type="Gene3D" id="2.40.50.140">
    <property type="entry name" value="Nucleic acid-binding proteins"/>
    <property type="match status" value="1"/>
</dbReference>
<comment type="cofactor">
    <cofactor evidence="14">
        <name>Mg(2+)</name>
        <dbReference type="ChEBI" id="CHEBI:18420"/>
    </cofactor>
    <cofactor evidence="14">
        <name>Mn(2+)</name>
        <dbReference type="ChEBI" id="CHEBI:29035"/>
    </cofactor>
</comment>
<comment type="catalytic activity">
    <reaction evidence="12 14">
        <text>NAD(+) + (deoxyribonucleotide)n-3'-hydroxyl + 5'-phospho-(deoxyribonucleotide)m = (deoxyribonucleotide)n+m + AMP + beta-nicotinamide D-nucleotide.</text>
        <dbReference type="EC" id="6.5.1.2"/>
    </reaction>
</comment>
<dbReference type="Gene3D" id="1.10.150.20">
    <property type="entry name" value="5' to 3' exonuclease, C-terminal subdomain"/>
    <property type="match status" value="2"/>
</dbReference>
<dbReference type="GO" id="GO:0005829">
    <property type="term" value="C:cytosol"/>
    <property type="evidence" value="ECO:0007669"/>
    <property type="project" value="TreeGrafter"/>
</dbReference>
<dbReference type="SMART" id="SM00292">
    <property type="entry name" value="BRCT"/>
    <property type="match status" value="1"/>
</dbReference>
<dbReference type="Pfam" id="PF12826">
    <property type="entry name" value="HHH_2"/>
    <property type="match status" value="1"/>
</dbReference>
<comment type="caution">
    <text evidence="17">The sequence shown here is derived from an EMBL/GenBank/DDBJ whole genome shotgun (WGS) entry which is preliminary data.</text>
</comment>
<dbReference type="NCBIfam" id="NF005932">
    <property type="entry name" value="PRK07956.1"/>
    <property type="match status" value="1"/>
</dbReference>
<evidence type="ECO:0000256" key="6">
    <source>
        <dbReference type="ARBA" id="ARBA00022723"/>
    </source>
</evidence>
<evidence type="ECO:0000313" key="17">
    <source>
        <dbReference type="EMBL" id="OGY53766.1"/>
    </source>
</evidence>
<feature type="coiled-coil region" evidence="15">
    <location>
        <begin position="3"/>
        <end position="57"/>
    </location>
</feature>
<dbReference type="FunFam" id="1.10.150.20:FF:000007">
    <property type="entry name" value="DNA ligase"/>
    <property type="match status" value="1"/>
</dbReference>